<dbReference type="AlphaFoldDB" id="A0A2G9H7I1"/>
<sequence length="122" mass="13971">MQGVVNPDDLGRLKDYPPDHLLELGAKDLASRDFLKEKYAHEVRFGKRFLESASSKNWAKNLRADAIQQFKESHKFKNVLNEAANIYEQTVQDCRQILHGMGQITVEDLVLMDPKLPMNSNT</sequence>
<organism evidence="1 2">
    <name type="scientific">Handroanthus impetiginosus</name>
    <dbReference type="NCBI Taxonomy" id="429701"/>
    <lineage>
        <taxon>Eukaryota</taxon>
        <taxon>Viridiplantae</taxon>
        <taxon>Streptophyta</taxon>
        <taxon>Embryophyta</taxon>
        <taxon>Tracheophyta</taxon>
        <taxon>Spermatophyta</taxon>
        <taxon>Magnoliopsida</taxon>
        <taxon>eudicotyledons</taxon>
        <taxon>Gunneridae</taxon>
        <taxon>Pentapetalae</taxon>
        <taxon>asterids</taxon>
        <taxon>lamiids</taxon>
        <taxon>Lamiales</taxon>
        <taxon>Bignoniaceae</taxon>
        <taxon>Crescentiina</taxon>
        <taxon>Tabebuia alliance</taxon>
        <taxon>Handroanthus</taxon>
    </lineage>
</organism>
<evidence type="ECO:0000313" key="1">
    <source>
        <dbReference type="EMBL" id="PIN13260.1"/>
    </source>
</evidence>
<evidence type="ECO:0000313" key="2">
    <source>
        <dbReference type="Proteomes" id="UP000231279"/>
    </source>
</evidence>
<dbReference type="EMBL" id="NKXS01002514">
    <property type="protein sequence ID" value="PIN13260.1"/>
    <property type="molecule type" value="Genomic_DNA"/>
</dbReference>
<protein>
    <submittedName>
        <fullName evidence="1">Uncharacterized protein</fullName>
    </submittedName>
</protein>
<accession>A0A2G9H7I1</accession>
<reference evidence="2" key="1">
    <citation type="journal article" date="2018" name="Gigascience">
        <title>Genome assembly of the Pink Ipe (Handroanthus impetiginosus, Bignoniaceae), a highly valued, ecologically keystone Neotropical timber forest tree.</title>
        <authorList>
            <person name="Silva-Junior O.B."/>
            <person name="Grattapaglia D."/>
            <person name="Novaes E."/>
            <person name="Collevatti R.G."/>
        </authorList>
    </citation>
    <scope>NUCLEOTIDE SEQUENCE [LARGE SCALE GENOMIC DNA]</scope>
    <source>
        <strain evidence="2">cv. UFG-1</strain>
    </source>
</reference>
<name>A0A2G9H7I1_9LAMI</name>
<comment type="caution">
    <text evidence="1">The sequence shown here is derived from an EMBL/GenBank/DDBJ whole genome shotgun (WGS) entry which is preliminary data.</text>
</comment>
<dbReference type="Proteomes" id="UP000231279">
    <property type="component" value="Unassembled WGS sequence"/>
</dbReference>
<keyword evidence="2" id="KW-1185">Reference proteome</keyword>
<proteinExistence type="predicted"/>
<gene>
    <name evidence="1" type="ORF">CDL12_14117</name>
</gene>